<dbReference type="PATRIC" id="fig|1231377.3.peg.419"/>
<dbReference type="eggNOG" id="COG2013">
    <property type="taxonomic scope" value="Bacteria"/>
</dbReference>
<dbReference type="Pfam" id="PF01987">
    <property type="entry name" value="AIM24"/>
    <property type="match status" value="1"/>
</dbReference>
<evidence type="ECO:0000313" key="1">
    <source>
        <dbReference type="EMBL" id="EKF52144.1"/>
    </source>
</evidence>
<dbReference type="Gene3D" id="3.60.160.10">
    <property type="entry name" value="Mitochondrial biogenesis AIM24"/>
    <property type="match status" value="1"/>
</dbReference>
<dbReference type="InterPro" id="IPR002838">
    <property type="entry name" value="AIM24"/>
</dbReference>
<dbReference type="PANTHER" id="PTHR43657:SF1">
    <property type="entry name" value="ALTERED INHERITANCE OF MITOCHONDRIA PROTEIN 24, MITOCHONDRIAL"/>
    <property type="match status" value="1"/>
</dbReference>
<dbReference type="EMBL" id="AMQS01000004">
    <property type="protein sequence ID" value="EKF52144.1"/>
    <property type="molecule type" value="Genomic_DNA"/>
</dbReference>
<dbReference type="PANTHER" id="PTHR43657">
    <property type="entry name" value="TRYPTOPHAN RNA-BINDING ATTENUATOR PROTEIN-LIKE PROTEIN"/>
    <property type="match status" value="1"/>
</dbReference>
<dbReference type="Proteomes" id="UP000006787">
    <property type="component" value="Unassembled WGS sequence"/>
</dbReference>
<organism evidence="1 2">
    <name type="scientific">Lactococcus garvieae DCC43</name>
    <dbReference type="NCBI Taxonomy" id="1231377"/>
    <lineage>
        <taxon>Bacteria</taxon>
        <taxon>Bacillati</taxon>
        <taxon>Bacillota</taxon>
        <taxon>Bacilli</taxon>
        <taxon>Lactobacillales</taxon>
        <taxon>Streptococcaceae</taxon>
        <taxon>Lactococcus</taxon>
    </lineage>
</organism>
<dbReference type="AlphaFoldDB" id="K2PPF4"/>
<gene>
    <name evidence="1" type="ORF">C426_0417</name>
</gene>
<dbReference type="NCBIfam" id="TIGR00266">
    <property type="entry name" value="TIGR00266 family protein"/>
    <property type="match status" value="1"/>
</dbReference>
<dbReference type="InterPro" id="IPR036983">
    <property type="entry name" value="AIM24_sf"/>
</dbReference>
<evidence type="ECO:0000313" key="2">
    <source>
        <dbReference type="Proteomes" id="UP000006787"/>
    </source>
</evidence>
<comment type="caution">
    <text evidence="1">The sequence shown here is derived from an EMBL/GenBank/DDBJ whole genome shotgun (WGS) entry which is preliminary data.</text>
</comment>
<sequence length="243" mass="26060">MKKNKKVGIKIMEYQLSSTSAFPLVHVSLKNNEEIQIESGSMVYHNPSITLEGKMNSNGKGGLGGALKALGRSMTSGESFFITKVKSSSPNGQITLAPATAGTVKELNIGQEQWRLNTGAFLASDGDVHYTMERQKLSGAILGGTGGLFVMETQGNGRMLINGYGDIVEIVLDGSEEYIVDNHHVLAWSKTLDYSIEVASGTFGFKTGEGLVNKFRGRGTVLIQSRNIEALAKSIIPFLPSNG</sequence>
<protein>
    <submittedName>
        <fullName evidence="1">DUF124 domain-containing protein</fullName>
    </submittedName>
</protein>
<accession>K2PPF4</accession>
<reference evidence="1 2" key="1">
    <citation type="journal article" date="2012" name="J. Bacteriol.">
        <title>Genome Sequence of the Bacteriocin-Producing Strain Lactococcus garvieae DCC43.</title>
        <authorList>
            <person name="Gabrielsen C."/>
            <person name="Brede D.A."/>
            <person name="Hernandez P.E."/>
            <person name="Nes I.F."/>
            <person name="Diep D.B."/>
        </authorList>
    </citation>
    <scope>NUCLEOTIDE SEQUENCE [LARGE SCALE GENOMIC DNA]</scope>
    <source>
        <strain evidence="1 2">DCC43</strain>
    </source>
</reference>
<dbReference type="InterPro" id="IPR016031">
    <property type="entry name" value="Trp_RNA-bd_attenuator-like_dom"/>
</dbReference>
<proteinExistence type="predicted"/>
<dbReference type="SUPFAM" id="SSF51219">
    <property type="entry name" value="TRAP-like"/>
    <property type="match status" value="1"/>
</dbReference>
<name>K2PPF4_9LACT</name>